<organism evidence="2 3">
    <name type="scientific">Sphingomonas kaistensis</name>
    <dbReference type="NCBI Taxonomy" id="298708"/>
    <lineage>
        <taxon>Bacteria</taxon>
        <taxon>Pseudomonadati</taxon>
        <taxon>Pseudomonadota</taxon>
        <taxon>Alphaproteobacteria</taxon>
        <taxon>Sphingomonadales</taxon>
        <taxon>Sphingomonadaceae</taxon>
        <taxon>Sphingomonas</taxon>
    </lineage>
</organism>
<reference evidence="2 3" key="1">
    <citation type="submission" date="2020-03" db="EMBL/GenBank/DDBJ databases">
        <title>Genomic Encyclopedia of Type Strains, Phase IV (KMG-IV): sequencing the most valuable type-strain genomes for metagenomic binning, comparative biology and taxonomic classification.</title>
        <authorList>
            <person name="Goeker M."/>
        </authorList>
    </citation>
    <scope>NUCLEOTIDE SEQUENCE [LARGE SCALE GENOMIC DNA]</scope>
    <source>
        <strain evidence="2 3">DSM 16846</strain>
    </source>
</reference>
<gene>
    <name evidence="2" type="ORF">GGQ97_001447</name>
</gene>
<dbReference type="RefSeq" id="WP_168068339.1">
    <property type="nucleotide sequence ID" value="NZ_JAATJC010000001.1"/>
</dbReference>
<dbReference type="Gene3D" id="1.10.606.20">
    <property type="match status" value="1"/>
</dbReference>
<name>A0A7X5Y5M5_9SPHN</name>
<dbReference type="InterPro" id="IPR052559">
    <property type="entry name" value="V-haloperoxidase"/>
</dbReference>
<evidence type="ECO:0008006" key="4">
    <source>
        <dbReference type="Google" id="ProtNLM"/>
    </source>
</evidence>
<dbReference type="InterPro" id="IPR036938">
    <property type="entry name" value="PAP2/HPO_sf"/>
</dbReference>
<feature type="signal peptide" evidence="1">
    <location>
        <begin position="1"/>
        <end position="22"/>
    </location>
</feature>
<dbReference type="CDD" id="cd03398">
    <property type="entry name" value="PAP2_haloperoxidase"/>
    <property type="match status" value="1"/>
</dbReference>
<feature type="chain" id="PRO_5030943910" description="Phosphatase PAP2 family protein" evidence="1">
    <location>
        <begin position="23"/>
        <end position="421"/>
    </location>
</feature>
<proteinExistence type="predicted"/>
<dbReference type="SUPFAM" id="SSF48317">
    <property type="entry name" value="Acid phosphatase/Vanadium-dependent haloperoxidase"/>
    <property type="match status" value="1"/>
</dbReference>
<dbReference type="PANTHER" id="PTHR34599:SF1">
    <property type="entry name" value="PHOSPHATIDIC ACID PHOSPHATASE TYPE 2_HALOPEROXIDASE DOMAIN-CONTAINING PROTEIN"/>
    <property type="match status" value="1"/>
</dbReference>
<dbReference type="PANTHER" id="PTHR34599">
    <property type="entry name" value="PEROXIDASE-RELATED"/>
    <property type="match status" value="1"/>
</dbReference>
<evidence type="ECO:0000256" key="1">
    <source>
        <dbReference type="SAM" id="SignalP"/>
    </source>
</evidence>
<dbReference type="AlphaFoldDB" id="A0A7X5Y5M5"/>
<evidence type="ECO:0000313" key="3">
    <source>
        <dbReference type="Proteomes" id="UP000558192"/>
    </source>
</evidence>
<sequence>MRAASLLLAAAAGLAAATPASADTICEWMDFAQKQLPQGPAPAMGLTQAPTGENDHVLTKVALAMFEAVNAIDHRYRSYVGMTPGAVSANQQVAAMTAAIQVLKAHPAARKTDLEESYELALAGMADGQAKQAGIALGQAAAAAVLKLPDIDSRITQTPYRPLVTPGQWVPTALPATGPYSVAYRPWVLKRADEVRPAPPPALTSERYARDLEEVRRLGARSSTERTKVQTLMARYRITSNEMPALRMVADQDGRRLVDNARLFALYGMLVDDLQIAMSDGKLHYGFWRPITAIRNADKDDNPATQADPAWLPLMNTPNHAEYPCGHCLYAGGIAEMMTMVGGKAPAWGVRVGSMSLPNSAIQVLPDWNEWAKQVSFSRTLGGVHYRFSNEAGDEMGRKLARLTLDRVLQPLPANEVRPAS</sequence>
<comment type="caution">
    <text evidence="2">The sequence shown here is derived from an EMBL/GenBank/DDBJ whole genome shotgun (WGS) entry which is preliminary data.</text>
</comment>
<evidence type="ECO:0000313" key="2">
    <source>
        <dbReference type="EMBL" id="NJC05654.1"/>
    </source>
</evidence>
<keyword evidence="1" id="KW-0732">Signal</keyword>
<keyword evidence="3" id="KW-1185">Reference proteome</keyword>
<dbReference type="Proteomes" id="UP000558192">
    <property type="component" value="Unassembled WGS sequence"/>
</dbReference>
<dbReference type="EMBL" id="JAATJC010000001">
    <property type="protein sequence ID" value="NJC05654.1"/>
    <property type="molecule type" value="Genomic_DNA"/>
</dbReference>
<protein>
    <recommendedName>
        <fullName evidence="4">Phosphatase PAP2 family protein</fullName>
    </recommendedName>
</protein>
<accession>A0A7X5Y5M5</accession>